<dbReference type="PANTHER" id="PTHR10380:SF173">
    <property type="entry name" value="CUTICULAR PROTEIN 47EF, ISOFORM C-RELATED"/>
    <property type="match status" value="1"/>
</dbReference>
<proteinExistence type="predicted"/>
<feature type="compositionally biased region" description="Polar residues" evidence="3">
    <location>
        <begin position="548"/>
        <end position="566"/>
    </location>
</feature>
<keyword evidence="5" id="KW-1185">Reference proteome</keyword>
<sequence length="708" mass="78321">ACATLAVFVQGAKLGNHHGNVEKPSQLYGPPQETAQAALAEPNQPDQKVPEEASIYQTLPEINQDNWGREKFYKFGYSSQGGKREESSDYQGNVVGSYIQIGVDGEPFEVRYTAGSERGFVIENIDEVRRRTTPIVEEVGAPSAAGTVDVAYTNDGHASQPQQFVQPAQQTHTSQIQRNSFQGMNTKQQSNSILLQYNNENQQPQTGPEEGPAEEPFMEFDFGYSNALGSHNSNGDNSGNVRGEYSYPTADGQTIKVQYKVNPTSGFVIENEAELKKTLEVQSISNTQHQQQISQIVPITTTATRPQLGYSNDNQQTQPQQKALGEEYAAYNFGYSYDLNSRKETADNSGNVNGEYSYVDANGENVRVQYKAGPQIGFVIENGEEPQGSPVQAQNGFAYQSQINAAGQQALDYPELPKEDHSGHQQLAQGKKQNEEEIKYKPYSFNYQGDESSRFEESDASGAVRGQYNYINAEGNTILVQYSASPDTGFVIENEQELSQALEKATKDGAQAAAAARTEQQRKQAEQKQEVQRGLSGFNQFAKDRQHSQPAFHTPSSKYSQQTQVGQVKGASYQRPHQPQAHTYAQASAPTLSVTSLLGEEPTRRRIVVRKRRPQAQTGHSTSSKANHATQQTNYAQTAKEPDYEYEDDSEQGPNAAYSFSYQTKGQSQIENTDDQGERVGSYSYITPEGTEVEVRYRAGRNGFEILN</sequence>
<dbReference type="PANTHER" id="PTHR10380">
    <property type="entry name" value="CUTICLE PROTEIN"/>
    <property type="match status" value="1"/>
</dbReference>
<dbReference type="Pfam" id="PF00379">
    <property type="entry name" value="Chitin_bind_4"/>
    <property type="match status" value="5"/>
</dbReference>
<gene>
    <name evidence="4" type="ORF">TCAL_15358</name>
</gene>
<name>A0A553PKX5_TIGCA</name>
<evidence type="ECO:0000256" key="1">
    <source>
        <dbReference type="ARBA" id="ARBA00022460"/>
    </source>
</evidence>
<comment type="caution">
    <text evidence="4">The sequence shown here is derived from an EMBL/GenBank/DDBJ whole genome shotgun (WGS) entry which is preliminary data.</text>
</comment>
<feature type="region of interest" description="Disordered" evidence="3">
    <location>
        <begin position="223"/>
        <end position="246"/>
    </location>
</feature>
<feature type="non-terminal residue" evidence="4">
    <location>
        <position position="1"/>
    </location>
</feature>
<dbReference type="PROSITE" id="PS51155">
    <property type="entry name" value="CHIT_BIND_RR_2"/>
    <property type="match status" value="5"/>
</dbReference>
<feature type="compositionally biased region" description="Polar residues" evidence="3">
    <location>
        <begin position="615"/>
        <end position="637"/>
    </location>
</feature>
<dbReference type="AlphaFoldDB" id="A0A553PKX5"/>
<protein>
    <submittedName>
        <fullName evidence="4">Uncharacterized protein</fullName>
    </submittedName>
</protein>
<evidence type="ECO:0000313" key="5">
    <source>
        <dbReference type="Proteomes" id="UP000318571"/>
    </source>
</evidence>
<feature type="compositionally biased region" description="Basic residues" evidence="3">
    <location>
        <begin position="605"/>
        <end position="614"/>
    </location>
</feature>
<keyword evidence="1 2" id="KW-0193">Cuticle</keyword>
<evidence type="ECO:0000313" key="4">
    <source>
        <dbReference type="EMBL" id="TRY78323.1"/>
    </source>
</evidence>
<dbReference type="EMBL" id="VCGU01000003">
    <property type="protein sequence ID" value="TRY78323.1"/>
    <property type="molecule type" value="Genomic_DNA"/>
</dbReference>
<dbReference type="InterPro" id="IPR000618">
    <property type="entry name" value="Insect_cuticle"/>
</dbReference>
<feature type="compositionally biased region" description="Polar residues" evidence="3">
    <location>
        <begin position="575"/>
        <end position="596"/>
    </location>
</feature>
<dbReference type="Proteomes" id="UP000318571">
    <property type="component" value="Chromosome 11"/>
</dbReference>
<feature type="compositionally biased region" description="Low complexity" evidence="3">
    <location>
        <begin position="229"/>
        <end position="240"/>
    </location>
</feature>
<organism evidence="4 5">
    <name type="scientific">Tigriopus californicus</name>
    <name type="common">Marine copepod</name>
    <dbReference type="NCBI Taxonomy" id="6832"/>
    <lineage>
        <taxon>Eukaryota</taxon>
        <taxon>Metazoa</taxon>
        <taxon>Ecdysozoa</taxon>
        <taxon>Arthropoda</taxon>
        <taxon>Crustacea</taxon>
        <taxon>Multicrustacea</taxon>
        <taxon>Hexanauplia</taxon>
        <taxon>Copepoda</taxon>
        <taxon>Harpacticoida</taxon>
        <taxon>Harpacticidae</taxon>
        <taxon>Tigriopus</taxon>
    </lineage>
</organism>
<accession>A0A553PKX5</accession>
<evidence type="ECO:0000256" key="3">
    <source>
        <dbReference type="SAM" id="MobiDB-lite"/>
    </source>
</evidence>
<dbReference type="InterPro" id="IPR050468">
    <property type="entry name" value="Cuticle_Struct_Prot"/>
</dbReference>
<reference evidence="4 5" key="1">
    <citation type="journal article" date="2018" name="Nat. Ecol. Evol.">
        <title>Genomic signatures of mitonuclear coevolution across populations of Tigriopus californicus.</title>
        <authorList>
            <person name="Barreto F.S."/>
            <person name="Watson E.T."/>
            <person name="Lima T.G."/>
            <person name="Willett C.S."/>
            <person name="Edmands S."/>
            <person name="Li W."/>
            <person name="Burton R.S."/>
        </authorList>
    </citation>
    <scope>NUCLEOTIDE SEQUENCE [LARGE SCALE GENOMIC DNA]</scope>
    <source>
        <strain evidence="4 5">San Diego</strain>
    </source>
</reference>
<evidence type="ECO:0000256" key="2">
    <source>
        <dbReference type="PROSITE-ProRule" id="PRU00497"/>
    </source>
</evidence>
<dbReference type="STRING" id="6832.A0A553PKX5"/>
<feature type="region of interest" description="Disordered" evidence="3">
    <location>
        <begin position="544"/>
        <end position="657"/>
    </location>
</feature>
<dbReference type="GO" id="GO:0008010">
    <property type="term" value="F:structural constituent of chitin-based larval cuticle"/>
    <property type="evidence" value="ECO:0007669"/>
    <property type="project" value="TreeGrafter"/>
</dbReference>
<dbReference type="GO" id="GO:0062129">
    <property type="term" value="C:chitin-based extracellular matrix"/>
    <property type="evidence" value="ECO:0007669"/>
    <property type="project" value="TreeGrafter"/>
</dbReference>